<organism evidence="2 3">
    <name type="scientific">Saccharopolyspora spinosa</name>
    <dbReference type="NCBI Taxonomy" id="60894"/>
    <lineage>
        <taxon>Bacteria</taxon>
        <taxon>Bacillati</taxon>
        <taxon>Actinomycetota</taxon>
        <taxon>Actinomycetes</taxon>
        <taxon>Pseudonocardiales</taxon>
        <taxon>Pseudonocardiaceae</taxon>
        <taxon>Saccharopolyspora</taxon>
    </lineage>
</organism>
<dbReference type="AlphaFoldDB" id="A0A2N3Y2J6"/>
<comment type="caution">
    <text evidence="2">The sequence shown here is derived from an EMBL/GenBank/DDBJ whole genome shotgun (WGS) entry which is preliminary data.</text>
</comment>
<evidence type="ECO:0000256" key="1">
    <source>
        <dbReference type="SAM" id="MobiDB-lite"/>
    </source>
</evidence>
<name>A0A2N3Y2J6_SACSN</name>
<evidence type="ECO:0000313" key="2">
    <source>
        <dbReference type="EMBL" id="PKW17071.1"/>
    </source>
</evidence>
<reference evidence="2" key="1">
    <citation type="submission" date="2017-12" db="EMBL/GenBank/DDBJ databases">
        <title>Sequencing the genomes of 1000 Actinobacteria strains.</title>
        <authorList>
            <person name="Klenk H.-P."/>
        </authorList>
    </citation>
    <scope>NUCLEOTIDE SEQUENCE [LARGE SCALE GENOMIC DNA]</scope>
    <source>
        <strain evidence="2">DSM 44228</strain>
    </source>
</reference>
<accession>A0A2N3Y2J6</accession>
<protein>
    <submittedName>
        <fullName evidence="2">Uncharacterized protein</fullName>
    </submittedName>
</protein>
<gene>
    <name evidence="2" type="ORF">A8926_4999</name>
</gene>
<keyword evidence="3" id="KW-1185">Reference proteome</keyword>
<evidence type="ECO:0000313" key="3">
    <source>
        <dbReference type="Proteomes" id="UP000233786"/>
    </source>
</evidence>
<dbReference type="EMBL" id="PJNB01000001">
    <property type="protein sequence ID" value="PKW17071.1"/>
    <property type="molecule type" value="Genomic_DNA"/>
</dbReference>
<proteinExistence type="predicted"/>
<dbReference type="Proteomes" id="UP000233786">
    <property type="component" value="Unassembled WGS sequence"/>
</dbReference>
<sequence length="71" mass="7125">MPTRTGSWQRNAWPGASRCGSGIVAAQVSSARWHRVRKGQPLGGPVAEGTGPVSGIGSIGDSRPGVAANSA</sequence>
<feature type="region of interest" description="Disordered" evidence="1">
    <location>
        <begin position="36"/>
        <end position="71"/>
    </location>
</feature>